<reference evidence="3" key="1">
    <citation type="journal article" date="2020" name="bioRxiv">
        <title>Whole genome comparisons of ergot fungi reveals the divergence and evolution of species within the genus Claviceps are the result of varying mechanisms driving genome evolution and host range expansion.</title>
        <authorList>
            <person name="Wyka S.A."/>
            <person name="Mondo S.J."/>
            <person name="Liu M."/>
            <person name="Dettman J."/>
            <person name="Nalam V."/>
            <person name="Broders K.D."/>
        </authorList>
    </citation>
    <scope>NUCLEOTIDE SEQUENCE</scope>
    <source>
        <strain evidence="3">CCC 602</strain>
    </source>
</reference>
<protein>
    <recommendedName>
        <fullName evidence="2">2EXR domain-containing protein</fullName>
    </recommendedName>
</protein>
<proteinExistence type="predicted"/>
<feature type="compositionally biased region" description="Basic and acidic residues" evidence="1">
    <location>
        <begin position="533"/>
        <end position="542"/>
    </location>
</feature>
<organism evidence="3 4">
    <name type="scientific">Claviceps pusilla</name>
    <dbReference type="NCBI Taxonomy" id="123648"/>
    <lineage>
        <taxon>Eukaryota</taxon>
        <taxon>Fungi</taxon>
        <taxon>Dikarya</taxon>
        <taxon>Ascomycota</taxon>
        <taxon>Pezizomycotina</taxon>
        <taxon>Sordariomycetes</taxon>
        <taxon>Hypocreomycetidae</taxon>
        <taxon>Hypocreales</taxon>
        <taxon>Clavicipitaceae</taxon>
        <taxon>Claviceps</taxon>
    </lineage>
</organism>
<feature type="region of interest" description="Disordered" evidence="1">
    <location>
        <begin position="1"/>
        <end position="68"/>
    </location>
</feature>
<evidence type="ECO:0000313" key="3">
    <source>
        <dbReference type="EMBL" id="KAG5997792.1"/>
    </source>
</evidence>
<dbReference type="InterPro" id="IPR045518">
    <property type="entry name" value="2EXR"/>
</dbReference>
<feature type="compositionally biased region" description="Acidic residues" evidence="1">
    <location>
        <begin position="343"/>
        <end position="386"/>
    </location>
</feature>
<feature type="domain" description="2EXR" evidence="2">
    <location>
        <begin position="67"/>
        <end position="170"/>
    </location>
</feature>
<dbReference type="AlphaFoldDB" id="A0A9P7N8P5"/>
<sequence length="606" mass="69143">MYSDEYESHDDASSSDDGSDESLCNGRRFIDSEAEESGEGSSEGSDEESSYASESLNGGDSPTDVPFPQFMRLPPELRYRVWHFYCPDLSARARVLQFAVSPSSAIMKRPDHYSVHDHFTLADHTESLRVMLSTHRESRSIATFKYPDELHMDVGYGDAIVRCRKETDVIILEAFRMDKEYVLPDFADMVQNLAIVPLRKVDREWIEEMPRDTIFMMKKMFPNLKRLFSHVPADRQTTAKSLRWCATNFVHAYMVETSQKSPGLGEDVVSLFCWPDVDRHRDFANHSVPKPVPRELETIWNVERWPIVEFEREYGIALYDDLRRLGLFPERGYLFTRYGRGDSEDDNDDDDDDDTEDGTDLDEYESEGIDDEEIIDVGSSSEDELLPGEVGRFSSPESDDAQAAGEADTMPPQRSCKRNAIVVDSDDDDEMEGQRDDNLDDENGRRRKRARQSRLVLDSDDEEERDEGPHQDDESEVEIVSKRRVPNSARATLICSDDDEDDDDTQGGAAILESDSSEEDEQDEDVMPTKFSLAERLRRVRNENPVSSASEGSGQTDEDSGRDTSDDEEDDEDDEEEDEDRDEDGLLDTMAGDETEEEEDEDEDAW</sequence>
<dbReference type="Pfam" id="PF20150">
    <property type="entry name" value="2EXR"/>
    <property type="match status" value="1"/>
</dbReference>
<dbReference type="Proteomes" id="UP000748025">
    <property type="component" value="Unassembled WGS sequence"/>
</dbReference>
<dbReference type="PANTHER" id="PTHR35711">
    <property type="entry name" value="EXPRESSED PROTEIN"/>
    <property type="match status" value="1"/>
</dbReference>
<feature type="compositionally biased region" description="Polar residues" evidence="1">
    <location>
        <begin position="544"/>
        <end position="555"/>
    </location>
</feature>
<feature type="compositionally biased region" description="Acidic residues" evidence="1">
    <location>
        <begin position="515"/>
        <end position="526"/>
    </location>
</feature>
<feature type="compositionally biased region" description="Acidic residues" evidence="1">
    <location>
        <begin position="496"/>
        <end position="505"/>
    </location>
</feature>
<evidence type="ECO:0000313" key="4">
    <source>
        <dbReference type="Proteomes" id="UP000748025"/>
    </source>
</evidence>
<name>A0A9P7N8P5_9HYPO</name>
<feature type="compositionally biased region" description="Acidic residues" evidence="1">
    <location>
        <begin position="565"/>
        <end position="606"/>
    </location>
</feature>
<feature type="compositionally biased region" description="Acidic residues" evidence="1">
    <location>
        <begin position="32"/>
        <end position="49"/>
    </location>
</feature>
<dbReference type="OrthoDB" id="3501032at2759"/>
<feature type="compositionally biased region" description="Acidic residues" evidence="1">
    <location>
        <begin position="1"/>
        <end position="20"/>
    </location>
</feature>
<keyword evidence="4" id="KW-1185">Reference proteome</keyword>
<evidence type="ECO:0000259" key="2">
    <source>
        <dbReference type="Pfam" id="PF20150"/>
    </source>
</evidence>
<dbReference type="PANTHER" id="PTHR35711:SF1">
    <property type="entry name" value="ECTODERMAL, ISOFORM F"/>
    <property type="match status" value="1"/>
</dbReference>
<accession>A0A9P7N8P5</accession>
<comment type="caution">
    <text evidence="3">The sequence shown here is derived from an EMBL/GenBank/DDBJ whole genome shotgun (WGS) entry which is preliminary data.</text>
</comment>
<feature type="region of interest" description="Disordered" evidence="1">
    <location>
        <begin position="338"/>
        <end position="606"/>
    </location>
</feature>
<dbReference type="EMBL" id="SRPW01001915">
    <property type="protein sequence ID" value="KAG5997792.1"/>
    <property type="molecule type" value="Genomic_DNA"/>
</dbReference>
<gene>
    <name evidence="3" type="ORF">E4U43_002567</name>
</gene>
<evidence type="ECO:0000256" key="1">
    <source>
        <dbReference type="SAM" id="MobiDB-lite"/>
    </source>
</evidence>